<evidence type="ECO:0000256" key="2">
    <source>
        <dbReference type="SAM" id="MobiDB-lite"/>
    </source>
</evidence>
<comment type="caution">
    <text evidence="4">The sequence shown here is derived from an EMBL/GenBank/DDBJ whole genome shotgun (WGS) entry which is preliminary data.</text>
</comment>
<dbReference type="PANTHER" id="PTHR36688">
    <property type="entry name" value="ENDO/EXONUCLEASE/PHOSPHATASE DOMAIN-CONTAINING PROTEIN"/>
    <property type="match status" value="1"/>
</dbReference>
<keyword evidence="4" id="KW-0548">Nucleotidyltransferase</keyword>
<dbReference type="EMBL" id="LBMM01010476">
    <property type="protein sequence ID" value="KMQ87434.1"/>
    <property type="molecule type" value="Genomic_DNA"/>
</dbReference>
<dbReference type="InterPro" id="IPR043502">
    <property type="entry name" value="DNA/RNA_pol_sf"/>
</dbReference>
<feature type="coiled-coil region" evidence="1">
    <location>
        <begin position="28"/>
        <end position="55"/>
    </location>
</feature>
<feature type="region of interest" description="Disordered" evidence="2">
    <location>
        <begin position="357"/>
        <end position="419"/>
    </location>
</feature>
<dbReference type="InterPro" id="IPR052560">
    <property type="entry name" value="RdDP_mobile_element"/>
</dbReference>
<gene>
    <name evidence="4" type="ORF">RF55_13286</name>
</gene>
<dbReference type="GO" id="GO:0003964">
    <property type="term" value="F:RNA-directed DNA polymerase activity"/>
    <property type="evidence" value="ECO:0007669"/>
    <property type="project" value="UniProtKB-KW"/>
</dbReference>
<proteinExistence type="predicted"/>
<dbReference type="OrthoDB" id="7555282at2759"/>
<dbReference type="PANTHER" id="PTHR36688:SF1">
    <property type="entry name" value="ENDONUCLEASE_EXONUCLEASE_PHOSPHATASE DOMAIN-CONTAINING PROTEIN"/>
    <property type="match status" value="1"/>
</dbReference>
<dbReference type="CDD" id="cd01650">
    <property type="entry name" value="RT_nLTR_like"/>
    <property type="match status" value="1"/>
</dbReference>
<dbReference type="STRING" id="67767.A0A0J7KAX9"/>
<keyword evidence="5" id="KW-1185">Reference proteome</keyword>
<feature type="compositionally biased region" description="Basic and acidic residues" evidence="2">
    <location>
        <begin position="389"/>
        <end position="415"/>
    </location>
</feature>
<name>A0A0J7KAX9_LASNI</name>
<organism evidence="4 5">
    <name type="scientific">Lasius niger</name>
    <name type="common">Black garden ant</name>
    <dbReference type="NCBI Taxonomy" id="67767"/>
    <lineage>
        <taxon>Eukaryota</taxon>
        <taxon>Metazoa</taxon>
        <taxon>Ecdysozoa</taxon>
        <taxon>Arthropoda</taxon>
        <taxon>Hexapoda</taxon>
        <taxon>Insecta</taxon>
        <taxon>Pterygota</taxon>
        <taxon>Neoptera</taxon>
        <taxon>Endopterygota</taxon>
        <taxon>Hymenoptera</taxon>
        <taxon>Apocrita</taxon>
        <taxon>Aculeata</taxon>
        <taxon>Formicoidea</taxon>
        <taxon>Formicidae</taxon>
        <taxon>Formicinae</taxon>
        <taxon>Lasius</taxon>
        <taxon>Lasius</taxon>
    </lineage>
</organism>
<keyword evidence="4" id="KW-0695">RNA-directed DNA polymerase</keyword>
<evidence type="ECO:0000256" key="1">
    <source>
        <dbReference type="SAM" id="Coils"/>
    </source>
</evidence>
<dbReference type="PROSITE" id="PS50878">
    <property type="entry name" value="RT_POL"/>
    <property type="match status" value="1"/>
</dbReference>
<evidence type="ECO:0000259" key="3">
    <source>
        <dbReference type="PROSITE" id="PS50878"/>
    </source>
</evidence>
<dbReference type="InterPro" id="IPR000477">
    <property type="entry name" value="RT_dom"/>
</dbReference>
<sequence length="896" mass="102254">MTMSTAQKQNNENLEDYKIKCLLLAEENHTLHNKIKSLEERLANLEKQEESYHMDEEEFTILQEKETEVPKGQYDWMIQSRKIKKRKVSKSPEISLLRPSPTNQPQISNKKFFLKVAPPPIYVSGLSDINKVTDKLKNLEFKGKISSFPSKDLKINCLSGKEYRKITKMLSKDKESEQQTEWHPFTDKNTRPFNVMARGLDPATDPRAIIQDLKTKGFKIISATNILKTEFKKSPCDEKKTIKIQVKLGLFTLSFNNTEIIEKIYGIKTIAYQVDKIETICKKSTRIVQCKKCQGFNHCEAAATGKPAVSSALANILLKHASNRRMLSQSVPTAEKLTQPTTKAALLPRSFRNKAINNKTQDGLKLKKAVKDRQRELEKPTGTKQNCPEPKHDNSTYAEKSKQGNSNSKEEESKNDTTLSNSFIAGGDFNAKHTHWCNRYKGKELLQAERSLNSKKDTNYSLWKATKRIKRPIVNAPSIRKQNGSWARNNQEEAYLHANHLENVFKPHNSSTADYVLTMEENNVNVPIKPIFPKEIERVIKCLNSKKASGFDLVTVHMLKNLPSKGIMKLTHLFNASLRLKYVPKQWRIAEIITIPKPGKLLKGASSYRPISLLPVVSKVFKKLIMNRLKPIIKEKHLIPGHQFGFRDSHSTIDQVHCITDDIEMALRDKKRTIKIISPGSLFSVRYGDSFSSFQKIAAGVPQGSVLGPMLYLLFTADIPRGPGVKIATFADDTAILATGSDTTLATEKLQRAINRVVAWTKQWRIRLNETKSQHINSTLKKEAPLPITINQQIVLYFNTAKYLGMTLDAKLRWKEHIKIKRKQTVLRGIVNAPWYCRDKDCDLQMISVIEEIKVVAKKHEQRLVDHKKHLASRLLQSAGKLRRLKRTKPTDLMRQ</sequence>
<dbReference type="PaxDb" id="67767-A0A0J7KAX9"/>
<keyword evidence="4" id="KW-0808">Transferase</keyword>
<evidence type="ECO:0000313" key="5">
    <source>
        <dbReference type="Proteomes" id="UP000036403"/>
    </source>
</evidence>
<evidence type="ECO:0000313" key="4">
    <source>
        <dbReference type="EMBL" id="KMQ87434.1"/>
    </source>
</evidence>
<dbReference type="SUPFAM" id="SSF56672">
    <property type="entry name" value="DNA/RNA polymerases"/>
    <property type="match status" value="1"/>
</dbReference>
<dbReference type="Proteomes" id="UP000036403">
    <property type="component" value="Unassembled WGS sequence"/>
</dbReference>
<feature type="compositionally biased region" description="Basic and acidic residues" evidence="2">
    <location>
        <begin position="362"/>
        <end position="381"/>
    </location>
</feature>
<feature type="domain" description="Reverse transcriptase" evidence="3">
    <location>
        <begin position="576"/>
        <end position="808"/>
    </location>
</feature>
<accession>A0A0J7KAX9</accession>
<keyword evidence="1" id="KW-0175">Coiled coil</keyword>
<reference evidence="4 5" key="1">
    <citation type="submission" date="2015-04" db="EMBL/GenBank/DDBJ databases">
        <title>Lasius niger genome sequencing.</title>
        <authorList>
            <person name="Konorov E.A."/>
            <person name="Nikitin M.A."/>
            <person name="Kirill M.V."/>
            <person name="Chang P."/>
        </authorList>
    </citation>
    <scope>NUCLEOTIDE SEQUENCE [LARGE SCALE GENOMIC DNA]</scope>
    <source>
        <tissue evidence="4">Whole</tissue>
    </source>
</reference>
<protein>
    <submittedName>
        <fullName evidence="4">Rna-directed dna polymerase from mobile element jockey-like protein</fullName>
    </submittedName>
</protein>
<dbReference type="AlphaFoldDB" id="A0A0J7KAX9"/>
<dbReference type="Pfam" id="PF00078">
    <property type="entry name" value="RVT_1"/>
    <property type="match status" value="1"/>
</dbReference>